<name>A0A8T8SFM7_9BASI</name>
<organism evidence="1 2">
    <name type="scientific">Tilletia indica</name>
    <dbReference type="NCBI Taxonomy" id="43049"/>
    <lineage>
        <taxon>Eukaryota</taxon>
        <taxon>Fungi</taxon>
        <taxon>Dikarya</taxon>
        <taxon>Basidiomycota</taxon>
        <taxon>Ustilaginomycotina</taxon>
        <taxon>Exobasidiomycetes</taxon>
        <taxon>Tilletiales</taxon>
        <taxon>Tilletiaceae</taxon>
        <taxon>Tilletia</taxon>
    </lineage>
</organism>
<dbReference type="EMBL" id="LWDF02001377">
    <property type="protein sequence ID" value="KAE8238963.1"/>
    <property type="molecule type" value="Genomic_DNA"/>
</dbReference>
<evidence type="ECO:0000313" key="1">
    <source>
        <dbReference type="EMBL" id="KAE8238963.1"/>
    </source>
</evidence>
<accession>A0A8T8SFM7</accession>
<sequence length="92" mass="9923">MPKLSLSPQALISMILQGYEKAGAQILQFRCHDRLLIAGNHHMVYHIQCLVNSKDTSKPLASCAFPAPVKASCNSPLGAASYSDLVRRTPSG</sequence>
<proteinExistence type="predicted"/>
<reference evidence="1" key="1">
    <citation type="submission" date="2016-04" db="EMBL/GenBank/DDBJ databases">
        <authorList>
            <person name="Nguyen H.D."/>
            <person name="Samba Siva P."/>
            <person name="Cullis J."/>
            <person name="Levesque C.A."/>
            <person name="Hambleton S."/>
        </authorList>
    </citation>
    <scope>NUCLEOTIDE SEQUENCE</scope>
    <source>
        <strain evidence="1">DAOMC 236416</strain>
    </source>
</reference>
<reference evidence="1" key="2">
    <citation type="journal article" date="2019" name="IMA Fungus">
        <title>Genome sequencing and comparison of five Tilletia species to identify candidate genes for the detection of regulated species infecting wheat.</title>
        <authorList>
            <person name="Nguyen H.D.T."/>
            <person name="Sultana T."/>
            <person name="Kesanakurti P."/>
            <person name="Hambleton S."/>
        </authorList>
    </citation>
    <scope>NUCLEOTIDE SEQUENCE</scope>
    <source>
        <strain evidence="1">DAOMC 236416</strain>
    </source>
</reference>
<protein>
    <submittedName>
        <fullName evidence="1">Uncharacterized protein</fullName>
    </submittedName>
</protein>
<comment type="caution">
    <text evidence="1">The sequence shown here is derived from an EMBL/GenBank/DDBJ whole genome shotgun (WGS) entry which is preliminary data.</text>
</comment>
<keyword evidence="2" id="KW-1185">Reference proteome</keyword>
<dbReference type="AlphaFoldDB" id="A0A8T8SFM7"/>
<evidence type="ECO:0000313" key="2">
    <source>
        <dbReference type="Proteomes" id="UP000077521"/>
    </source>
</evidence>
<gene>
    <name evidence="1" type="ORF">A4X13_0g8305</name>
</gene>
<dbReference type="Proteomes" id="UP000077521">
    <property type="component" value="Unassembled WGS sequence"/>
</dbReference>